<organism evidence="2 3">
    <name type="scientific">Mycobacterium kiyosense</name>
    <dbReference type="NCBI Taxonomy" id="2871094"/>
    <lineage>
        <taxon>Bacteria</taxon>
        <taxon>Bacillati</taxon>
        <taxon>Actinomycetota</taxon>
        <taxon>Actinomycetes</taxon>
        <taxon>Mycobacteriales</taxon>
        <taxon>Mycobacteriaceae</taxon>
        <taxon>Mycobacterium</taxon>
    </lineage>
</organism>
<dbReference type="Proteomes" id="UP001165663">
    <property type="component" value="Unassembled WGS sequence"/>
</dbReference>
<evidence type="ECO:0000259" key="1">
    <source>
        <dbReference type="Pfam" id="PF05065"/>
    </source>
</evidence>
<comment type="caution">
    <text evidence="2">The sequence shown here is derived from an EMBL/GenBank/DDBJ whole genome shotgun (WGS) entry which is preliminary data.</text>
</comment>
<gene>
    <name evidence="2" type="ORF">SRL2020028_61160</name>
</gene>
<reference evidence="2" key="1">
    <citation type="submission" date="2022-07" db="EMBL/GenBank/DDBJ databases">
        <title>Mycobacterium kiyosense sp. nov., scotochromogenic slow-glowing species isolated from respiratory specimens.</title>
        <authorList>
            <person name="Fukano H."/>
            <person name="Kazumi Y."/>
            <person name="Sakagami N."/>
            <person name="Ato M."/>
            <person name="Mitarai S."/>
            <person name="Hoshino Y."/>
        </authorList>
    </citation>
    <scope>NUCLEOTIDE SEQUENCE</scope>
    <source>
        <strain evidence="2">SRL2020-028</strain>
    </source>
</reference>
<feature type="domain" description="Phage capsid-like C-terminal" evidence="1">
    <location>
        <begin position="3"/>
        <end position="103"/>
    </location>
</feature>
<dbReference type="InterPro" id="IPR054612">
    <property type="entry name" value="Phage_capsid-like_C"/>
</dbReference>
<dbReference type="EMBL" id="BRXE01000201">
    <property type="protein sequence ID" value="GLB86860.1"/>
    <property type="molecule type" value="Genomic_DNA"/>
</dbReference>
<dbReference type="SUPFAM" id="SSF56563">
    <property type="entry name" value="Major capsid protein gp5"/>
    <property type="match status" value="1"/>
</dbReference>
<dbReference type="Gene3D" id="3.30.2400.10">
    <property type="entry name" value="Major capsid protein gp5"/>
    <property type="match status" value="1"/>
</dbReference>
<dbReference type="AlphaFoldDB" id="A0AA37PYV8"/>
<name>A0AA37PYV8_9MYCO</name>
<accession>A0AA37PYV8</accession>
<proteinExistence type="predicted"/>
<protein>
    <recommendedName>
        <fullName evidence="1">Phage capsid-like C-terminal domain-containing protein</fullName>
    </recommendedName>
</protein>
<sequence>MIAHLSEKVPVRLLSDVPRLQSWLASEMANGVSAGLENEVVLVIGSGEDLTGLMATPGTTQVDFATDAATRISKALTRLQILGEQPNGIALHPTDAEALDLARWGASGGFLSSEFEHPNTPGYGSSDNVFGDQSTIKRVISPSFP</sequence>
<evidence type="ECO:0000313" key="3">
    <source>
        <dbReference type="Proteomes" id="UP001165663"/>
    </source>
</evidence>
<dbReference type="Pfam" id="PF05065">
    <property type="entry name" value="Phage_capsid"/>
    <property type="match status" value="1"/>
</dbReference>
<evidence type="ECO:0000313" key="2">
    <source>
        <dbReference type="EMBL" id="GLB86860.1"/>
    </source>
</evidence>
<dbReference type="RefSeq" id="WP_264916342.1">
    <property type="nucleotide sequence ID" value="NZ_BRXE01000201.1"/>
</dbReference>